<proteinExistence type="predicted"/>
<feature type="transmembrane region" description="Helical" evidence="1">
    <location>
        <begin position="92"/>
        <end position="116"/>
    </location>
</feature>
<keyword evidence="3" id="KW-1185">Reference proteome</keyword>
<reference evidence="2 3" key="1">
    <citation type="journal article" date="2013" name="Genome Announc.">
        <title>Complete genome sequence of Simiduia agarivorans SA1(T), a marine bacterium able to degrade a variety of polysaccharides.</title>
        <authorList>
            <person name="Lin S.Y."/>
            <person name="Shieh W.Y."/>
            <person name="Chen J.S."/>
            <person name="Tang S.L."/>
        </authorList>
    </citation>
    <scope>NUCLEOTIDE SEQUENCE [LARGE SCALE GENOMIC DNA]</scope>
    <source>
        <strain evidence="3">DSM 21679 / JCM 13881 / BCRC 17597 / SA1</strain>
    </source>
</reference>
<name>K4KMA6_SIMAS</name>
<gene>
    <name evidence="2" type="ordered locus">M5M_15885</name>
</gene>
<keyword evidence="1" id="KW-1133">Transmembrane helix</keyword>
<dbReference type="AlphaFoldDB" id="K4KMA6"/>
<organism evidence="2 3">
    <name type="scientific">Simiduia agarivorans (strain DSM 21679 / JCM 13881 / BCRC 17597 / SA1)</name>
    <dbReference type="NCBI Taxonomy" id="1117647"/>
    <lineage>
        <taxon>Bacteria</taxon>
        <taxon>Pseudomonadati</taxon>
        <taxon>Pseudomonadota</taxon>
        <taxon>Gammaproteobacteria</taxon>
        <taxon>Cellvibrionales</taxon>
        <taxon>Cellvibrionaceae</taxon>
        <taxon>Simiduia</taxon>
    </lineage>
</organism>
<protein>
    <submittedName>
        <fullName evidence="2">Uncharacterized protein</fullName>
    </submittedName>
</protein>
<evidence type="ECO:0000256" key="1">
    <source>
        <dbReference type="SAM" id="Phobius"/>
    </source>
</evidence>
<accession>K4KMA6</accession>
<keyword evidence="1" id="KW-0472">Membrane</keyword>
<keyword evidence="1" id="KW-0812">Transmembrane</keyword>
<dbReference type="Proteomes" id="UP000000466">
    <property type="component" value="Chromosome"/>
</dbReference>
<feature type="transmembrane region" description="Helical" evidence="1">
    <location>
        <begin position="21"/>
        <end position="54"/>
    </location>
</feature>
<dbReference type="EMBL" id="CP003746">
    <property type="protein sequence ID" value="AFV00310.1"/>
    <property type="molecule type" value="Genomic_DNA"/>
</dbReference>
<dbReference type="STRING" id="1117647.M5M_15885"/>
<dbReference type="KEGG" id="saga:M5M_15885"/>
<evidence type="ECO:0000313" key="2">
    <source>
        <dbReference type="EMBL" id="AFV00310.1"/>
    </source>
</evidence>
<sequence length="132" mass="14977">MKWMQTLQAGIRTPGFWRRAALWALLLCLAPFAIEIIIMADLIGIELAMAFVAYWGRDLWAQWLTRWDRWVAFCHESCLILASHCQFERRNFLVLCGFSVALVVLGSPLLASAGWLPMMVLAPDLSPFTGFS</sequence>
<evidence type="ECO:0000313" key="3">
    <source>
        <dbReference type="Proteomes" id="UP000000466"/>
    </source>
</evidence>
<dbReference type="RefSeq" id="WP_015048462.1">
    <property type="nucleotide sequence ID" value="NC_018868.3"/>
</dbReference>
<dbReference type="HOGENOM" id="CLU_1915692_0_0_6"/>